<dbReference type="Proteomes" id="UP000695562">
    <property type="component" value="Unassembled WGS sequence"/>
</dbReference>
<dbReference type="AlphaFoldDB" id="A0A8J4Q0W9"/>
<feature type="transmembrane region" description="Helical" evidence="1">
    <location>
        <begin position="103"/>
        <end position="120"/>
    </location>
</feature>
<gene>
    <name evidence="3" type="ORF">CYY_002661</name>
</gene>
<evidence type="ECO:0000313" key="3">
    <source>
        <dbReference type="EMBL" id="KAF2076047.1"/>
    </source>
</evidence>
<keyword evidence="1" id="KW-1133">Transmembrane helix</keyword>
<organism evidence="3 4">
    <name type="scientific">Polysphondylium violaceum</name>
    <dbReference type="NCBI Taxonomy" id="133409"/>
    <lineage>
        <taxon>Eukaryota</taxon>
        <taxon>Amoebozoa</taxon>
        <taxon>Evosea</taxon>
        <taxon>Eumycetozoa</taxon>
        <taxon>Dictyostelia</taxon>
        <taxon>Dictyosteliales</taxon>
        <taxon>Dictyosteliaceae</taxon>
        <taxon>Polysphondylium</taxon>
    </lineage>
</organism>
<keyword evidence="1" id="KW-0812">Transmembrane</keyword>
<name>A0A8J4Q0W9_9MYCE</name>
<protein>
    <recommendedName>
        <fullName evidence="2">DUF7789 domain-containing protein</fullName>
    </recommendedName>
</protein>
<feature type="transmembrane region" description="Helical" evidence="1">
    <location>
        <begin position="305"/>
        <end position="324"/>
    </location>
</feature>
<comment type="caution">
    <text evidence="3">The sequence shown here is derived from an EMBL/GenBank/DDBJ whole genome shotgun (WGS) entry which is preliminary data.</text>
</comment>
<sequence>MFGSKEISTQDSNNNILSNNGDQQQQAQRYIPPQIIIIDNNIINDREDELLFSELFPKKKQSKLQDIPTIGKVFLLCVFLELLVTFSVLVIRLAKWDGLNDNFKFSVLALLCSFFLFFYAFDSIYHENKFQLFSFIIMVSVISLAGIYQFYKSILMYHDITSWLRFTSALFFIPLNVTLAYFSYKRFGWRLYKKIGTSIELRRLYKTYEVFLSLLKIDIFINSLMIGCFFFFYQQYYIEFYINFIILALNIIWVFSGKISIQEESRVLFFIFIFTSWIVPCFDSWKIATIIELMVTKSNDWDNGIPVMIFAFVSFLNRVLLILYSTKAYNNFGKGLKIVFQKSKMSGTSREL</sequence>
<evidence type="ECO:0000259" key="2">
    <source>
        <dbReference type="Pfam" id="PF25044"/>
    </source>
</evidence>
<dbReference type="PANTHER" id="PTHR39299:SF1">
    <property type="entry name" value="TRANSMEMBRANE PROTEIN"/>
    <property type="match status" value="1"/>
</dbReference>
<accession>A0A8J4Q0W9</accession>
<feature type="domain" description="DUF7789" evidence="2">
    <location>
        <begin position="62"/>
        <end position="153"/>
    </location>
</feature>
<feature type="transmembrane region" description="Helical" evidence="1">
    <location>
        <begin position="210"/>
        <end position="232"/>
    </location>
</feature>
<dbReference type="PANTHER" id="PTHR39299">
    <property type="entry name" value="TRANSMEMBRANE PROTEIN"/>
    <property type="match status" value="1"/>
</dbReference>
<dbReference type="OrthoDB" id="2448307at2759"/>
<feature type="transmembrane region" description="Helical" evidence="1">
    <location>
        <begin position="132"/>
        <end position="151"/>
    </location>
</feature>
<keyword evidence="4" id="KW-1185">Reference proteome</keyword>
<evidence type="ECO:0000256" key="1">
    <source>
        <dbReference type="SAM" id="Phobius"/>
    </source>
</evidence>
<dbReference type="EMBL" id="AJWJ01000075">
    <property type="protein sequence ID" value="KAF2076047.1"/>
    <property type="molecule type" value="Genomic_DNA"/>
</dbReference>
<dbReference type="InterPro" id="IPR056691">
    <property type="entry name" value="DUF7789"/>
</dbReference>
<feature type="transmembrane region" description="Helical" evidence="1">
    <location>
        <begin position="238"/>
        <end position="255"/>
    </location>
</feature>
<feature type="transmembrane region" description="Helical" evidence="1">
    <location>
        <begin position="163"/>
        <end position="184"/>
    </location>
</feature>
<reference evidence="3" key="1">
    <citation type="submission" date="2020-01" db="EMBL/GenBank/DDBJ databases">
        <title>Development of genomics and gene disruption for Polysphondylium violaceum indicates a role for the polyketide synthase stlB in stalk morphogenesis.</title>
        <authorList>
            <person name="Narita B."/>
            <person name="Kawabe Y."/>
            <person name="Kin K."/>
            <person name="Saito T."/>
            <person name="Gibbs R."/>
            <person name="Kuspa A."/>
            <person name="Muzny D."/>
            <person name="Queller D."/>
            <person name="Richards S."/>
            <person name="Strassman J."/>
            <person name="Sucgang R."/>
            <person name="Worley K."/>
            <person name="Schaap P."/>
        </authorList>
    </citation>
    <scope>NUCLEOTIDE SEQUENCE</scope>
    <source>
        <strain evidence="3">QSvi11</strain>
    </source>
</reference>
<evidence type="ECO:0000313" key="4">
    <source>
        <dbReference type="Proteomes" id="UP000695562"/>
    </source>
</evidence>
<feature type="transmembrane region" description="Helical" evidence="1">
    <location>
        <begin position="69"/>
        <end position="91"/>
    </location>
</feature>
<keyword evidence="1" id="KW-0472">Membrane</keyword>
<proteinExistence type="predicted"/>
<feature type="transmembrane region" description="Helical" evidence="1">
    <location>
        <begin position="267"/>
        <end position="285"/>
    </location>
</feature>
<dbReference type="Pfam" id="PF25044">
    <property type="entry name" value="DUF7789"/>
    <property type="match status" value="1"/>
</dbReference>